<protein>
    <submittedName>
        <fullName evidence="1">Uncharacterized protein</fullName>
    </submittedName>
</protein>
<dbReference type="Proteomes" id="UP000308671">
    <property type="component" value="Unassembled WGS sequence"/>
</dbReference>
<name>A0A4S8QLZ2_9HELO</name>
<organism evidence="1 2">
    <name type="scientific">Botrytis galanthina</name>
    <dbReference type="NCBI Taxonomy" id="278940"/>
    <lineage>
        <taxon>Eukaryota</taxon>
        <taxon>Fungi</taxon>
        <taxon>Dikarya</taxon>
        <taxon>Ascomycota</taxon>
        <taxon>Pezizomycotina</taxon>
        <taxon>Leotiomycetes</taxon>
        <taxon>Helotiales</taxon>
        <taxon>Sclerotiniaceae</taxon>
        <taxon>Botrytis</taxon>
    </lineage>
</organism>
<dbReference type="AlphaFoldDB" id="A0A4S8QLZ2"/>
<evidence type="ECO:0000313" key="1">
    <source>
        <dbReference type="EMBL" id="THV44085.1"/>
    </source>
</evidence>
<dbReference type="EMBL" id="PQXL01000734">
    <property type="protein sequence ID" value="THV44085.1"/>
    <property type="molecule type" value="Genomic_DNA"/>
</dbReference>
<proteinExistence type="predicted"/>
<dbReference type="OrthoDB" id="5354164at2759"/>
<reference evidence="1 2" key="1">
    <citation type="submission" date="2017-12" db="EMBL/GenBank/DDBJ databases">
        <title>Comparative genomics of Botrytis spp.</title>
        <authorList>
            <person name="Valero-Jimenez C.A."/>
            <person name="Tapia P."/>
            <person name="Veloso J."/>
            <person name="Silva-Moreno E."/>
            <person name="Staats M."/>
            <person name="Valdes J.H."/>
            <person name="Van Kan J.A.L."/>
        </authorList>
    </citation>
    <scope>NUCLEOTIDE SEQUENCE [LARGE SCALE GENOMIC DNA]</scope>
    <source>
        <strain evidence="1 2">MUCL435</strain>
    </source>
</reference>
<gene>
    <name evidence="1" type="ORF">BGAL_0739g00020</name>
</gene>
<accession>A0A4S8QLZ2</accession>
<comment type="caution">
    <text evidence="1">The sequence shown here is derived from an EMBL/GenBank/DDBJ whole genome shotgun (WGS) entry which is preliminary data.</text>
</comment>
<sequence>MASIGKLIFTPANGTVETTFALANFNFDFSLFKIAAPKEFEGVGSALSSNRRENAESGRAHVTARKLAALFDSLLPATPALIQAYGQRTSEISQSLISESDTEREGLFAGQAGADGTTIWAAATSGQSAIKLEEWDASARSWLRTADRVKKLQQTQFEVITKSIGIPVNTKPQVYDSVMQAWTTALSGAENLIKGMPQRTQSGEILLGLSAWHIYPDLLILDASNTIVKQHDALVHDGGILTSGLQLSSTAHDLGVYWSLPLAHLRYYGDPIISSRSIAVDGTRLTIDELFQAVLGSVISSMTGDGLYKVEEIIEYAEWLKNLSEKVLEAFVANPERDFPIASFGSTWLCKLSHAAQRFLNSAGPDRQRYLQLIGLGSRRATEILPKTCQPHFGLSTYQRYLRLIKNPEMKIEVLRVLASHLGLQSNEPFIRYRQNCQKCHCSVFEYATAIPQIRLSAERTRDGEEKEVHQHVRWIHKHKPHSAGSYPFEGGHGYNETQWDDPSIDPHFASEEEEWVPPTVDDVCEAFVSRKIALAQAREEVHPLEGQSLKCYESSGGLYVRWQVTPSETLPSVSTASTDTQNAYMNSESMVELSPRYDLLVGHSDDAALFILGRDSTRIQKATQNIPQYANRCEMGQLFGADNVCLSTLLAEFSESLREVDGKYLESLIAIASVANIYKLLPHATVSVRLLEQKLSESRWLPKVLPVQFAPTVNLSLVFENSARKLLDCLKPYELTRMEAFAAICMLESGEINLEPKHFSNVMALSTGDSIYVAAALLCDPSETPLSHEIRRIVGNVGRPGIALLIPCSDPKIKRSELNSWNLINNGDFNGELQDSFQDTSLHLSFTGFSLPIDTGVVGGQDSEVILLESVVSLHERETRNIV</sequence>
<evidence type="ECO:0000313" key="2">
    <source>
        <dbReference type="Proteomes" id="UP000308671"/>
    </source>
</evidence>
<keyword evidence="2" id="KW-1185">Reference proteome</keyword>